<gene>
    <name evidence="1" type="ORF">MNBD_ALPHA05-2109</name>
</gene>
<dbReference type="Gene3D" id="3.40.50.1820">
    <property type="entry name" value="alpha/beta hydrolase"/>
    <property type="match status" value="1"/>
</dbReference>
<dbReference type="AlphaFoldDB" id="A0A3B0SAQ3"/>
<dbReference type="GO" id="GO:0018786">
    <property type="term" value="F:haloalkane dehalogenase activity"/>
    <property type="evidence" value="ECO:0007669"/>
    <property type="project" value="UniProtKB-EC"/>
</dbReference>
<dbReference type="EC" id="3.8.1.5" evidence="1"/>
<protein>
    <submittedName>
        <fullName evidence="1">Haloalkane dehalogenase</fullName>
        <ecNumber evidence="1">3.8.1.5</ecNumber>
    </submittedName>
</protein>
<reference evidence="1" key="1">
    <citation type="submission" date="2018-06" db="EMBL/GenBank/DDBJ databases">
        <authorList>
            <person name="Zhirakovskaya E."/>
        </authorList>
    </citation>
    <scope>NUCLEOTIDE SEQUENCE</scope>
</reference>
<evidence type="ECO:0000313" key="1">
    <source>
        <dbReference type="EMBL" id="VAW02178.1"/>
    </source>
</evidence>
<proteinExistence type="predicted"/>
<dbReference type="InterPro" id="IPR029058">
    <property type="entry name" value="AB_hydrolase_fold"/>
</dbReference>
<feature type="non-terminal residue" evidence="1">
    <location>
        <position position="39"/>
    </location>
</feature>
<organism evidence="1">
    <name type="scientific">hydrothermal vent metagenome</name>
    <dbReference type="NCBI Taxonomy" id="652676"/>
    <lineage>
        <taxon>unclassified sequences</taxon>
        <taxon>metagenomes</taxon>
        <taxon>ecological metagenomes</taxon>
    </lineage>
</organism>
<dbReference type="EMBL" id="UOEH01000357">
    <property type="protein sequence ID" value="VAW02178.1"/>
    <property type="molecule type" value="Genomic_DNA"/>
</dbReference>
<name>A0A3B0SAQ3_9ZZZZ</name>
<keyword evidence="1" id="KW-0378">Hydrolase</keyword>
<sequence length="39" mass="4658">MTIKALRTPDERFENLSGWDYAPHYVDDLPGYEGLRMHY</sequence>
<accession>A0A3B0SAQ3</accession>